<evidence type="ECO:0000256" key="3">
    <source>
        <dbReference type="ARBA" id="ARBA00022475"/>
    </source>
</evidence>
<keyword evidence="6 7" id="KW-0472">Membrane</keyword>
<evidence type="ECO:0000259" key="10">
    <source>
        <dbReference type="Pfam" id="PF21088"/>
    </source>
</evidence>
<dbReference type="Pfam" id="PF21088">
    <property type="entry name" value="MS_channel_1st"/>
    <property type="match status" value="1"/>
</dbReference>
<evidence type="ECO:0000256" key="2">
    <source>
        <dbReference type="ARBA" id="ARBA00008017"/>
    </source>
</evidence>
<dbReference type="InterPro" id="IPR006686">
    <property type="entry name" value="MscS_channel_CS"/>
</dbReference>
<evidence type="ECO:0000256" key="1">
    <source>
        <dbReference type="ARBA" id="ARBA00004651"/>
    </source>
</evidence>
<evidence type="ECO:0000313" key="12">
    <source>
        <dbReference type="Proteomes" id="UP001283691"/>
    </source>
</evidence>
<dbReference type="InterPro" id="IPR049278">
    <property type="entry name" value="MS_channel_C"/>
</dbReference>
<dbReference type="SUPFAM" id="SSF82861">
    <property type="entry name" value="Mechanosensitive channel protein MscS (YggB), transmembrane region"/>
    <property type="match status" value="1"/>
</dbReference>
<keyword evidence="4 7" id="KW-0812">Transmembrane</keyword>
<dbReference type="InterPro" id="IPR010920">
    <property type="entry name" value="LSM_dom_sf"/>
</dbReference>
<dbReference type="InterPro" id="IPR049142">
    <property type="entry name" value="MS_channel_1st"/>
</dbReference>
<feature type="transmembrane region" description="Helical" evidence="7">
    <location>
        <begin position="97"/>
        <end position="117"/>
    </location>
</feature>
<organism evidence="11 12">
    <name type="scientific">Aliarcobacter skirrowii</name>
    <dbReference type="NCBI Taxonomy" id="28200"/>
    <lineage>
        <taxon>Bacteria</taxon>
        <taxon>Pseudomonadati</taxon>
        <taxon>Campylobacterota</taxon>
        <taxon>Epsilonproteobacteria</taxon>
        <taxon>Campylobacterales</taxon>
        <taxon>Arcobacteraceae</taxon>
        <taxon>Aliarcobacter</taxon>
    </lineage>
</organism>
<proteinExistence type="inferred from homology"/>
<feature type="transmembrane region" description="Helical" evidence="7">
    <location>
        <begin position="70"/>
        <end position="91"/>
    </location>
</feature>
<dbReference type="InterPro" id="IPR045275">
    <property type="entry name" value="MscS_archaea/bacteria_type"/>
</dbReference>
<dbReference type="Pfam" id="PF00924">
    <property type="entry name" value="MS_channel_2nd"/>
    <property type="match status" value="1"/>
</dbReference>
<evidence type="ECO:0000259" key="9">
    <source>
        <dbReference type="Pfam" id="PF21082"/>
    </source>
</evidence>
<dbReference type="EMBL" id="JAUQUR010000001">
    <property type="protein sequence ID" value="MDX4068509.1"/>
    <property type="molecule type" value="Genomic_DNA"/>
</dbReference>
<accession>A0AAW9D8M4</accession>
<dbReference type="InterPro" id="IPR008910">
    <property type="entry name" value="MSC_TM_helix"/>
</dbReference>
<dbReference type="GO" id="GO:0005886">
    <property type="term" value="C:plasma membrane"/>
    <property type="evidence" value="ECO:0007669"/>
    <property type="project" value="UniProtKB-SubCell"/>
</dbReference>
<protein>
    <submittedName>
        <fullName evidence="11">Mechanosensitive ion channel</fullName>
    </submittedName>
</protein>
<dbReference type="InterPro" id="IPR006685">
    <property type="entry name" value="MscS_channel_2nd"/>
</dbReference>
<dbReference type="Gene3D" id="3.30.70.100">
    <property type="match status" value="1"/>
</dbReference>
<dbReference type="InterPro" id="IPR011066">
    <property type="entry name" value="MscS_channel_C_sf"/>
</dbReference>
<evidence type="ECO:0000313" key="11">
    <source>
        <dbReference type="EMBL" id="MDX4068509.1"/>
    </source>
</evidence>
<reference evidence="11" key="1">
    <citation type="journal article" date="2023" name="Front. Microbiol.">
        <title>Genomic diversity and taxonomic marker for Arcobacter species.</title>
        <authorList>
            <person name="Zhou G."/>
            <person name="Gu Y."/>
            <person name="Wang H."/>
            <person name="Chen X."/>
            <person name="Zhang X."/>
            <person name="Shao Z."/>
            <person name="Yan X."/>
            <person name="Zhang J."/>
            <person name="Zhang M."/>
        </authorList>
    </citation>
    <scope>NUCLEOTIDE SEQUENCE</scope>
    <source>
        <strain evidence="11">BJSY19SF1-2</strain>
    </source>
</reference>
<sequence length="287" mass="31602">MEMSSIENGVEIIKKDFLSFIPQNILDTALEYSWSIFLALLIFFVGKWIVNRVVKVLGKLLRKIDGIDEILVKFLENIAYYSLITAVILAALNKLGITTTSFLAILGAAGLAVGLALKDSLGNFASGVMIITFKPFRVGDFVTAGGVTGSVSEVGIFNSVFVTGDNQRIVVPNSSITSGSITNVNAFDTRRVDLVVGISYDDDIKKAKDLLTNLLTSHEKILVDKGITVAVSELADSSVNFVVRAWVNTPDYWEVRFFLIENIKLVFDKEGITIPYPQQDVHHYNKD</sequence>
<comment type="caution">
    <text evidence="11">The sequence shown here is derived from an EMBL/GenBank/DDBJ whole genome shotgun (WGS) entry which is preliminary data.</text>
</comment>
<dbReference type="RefSeq" id="WP_319047527.1">
    <property type="nucleotide sequence ID" value="NZ_JAUQUR010000001.1"/>
</dbReference>
<keyword evidence="5 7" id="KW-1133">Transmembrane helix</keyword>
<evidence type="ECO:0000256" key="6">
    <source>
        <dbReference type="ARBA" id="ARBA00023136"/>
    </source>
</evidence>
<gene>
    <name evidence="11" type="ORF">Q6A80_02090</name>
</gene>
<dbReference type="Pfam" id="PF05552">
    <property type="entry name" value="MS_channel_1st_1"/>
    <property type="match status" value="1"/>
</dbReference>
<dbReference type="Gene3D" id="1.10.287.1260">
    <property type="match status" value="1"/>
</dbReference>
<feature type="domain" description="Mechanosensitive ion channel MscS C-terminal" evidence="9">
    <location>
        <begin position="192"/>
        <end position="274"/>
    </location>
</feature>
<dbReference type="Pfam" id="PF21082">
    <property type="entry name" value="MS_channel_3rd"/>
    <property type="match status" value="1"/>
</dbReference>
<dbReference type="AlphaFoldDB" id="A0AAW9D8M4"/>
<feature type="domain" description="Mechanosensitive ion channel MscS" evidence="8">
    <location>
        <begin position="119"/>
        <end position="185"/>
    </location>
</feature>
<evidence type="ECO:0000256" key="7">
    <source>
        <dbReference type="SAM" id="Phobius"/>
    </source>
</evidence>
<dbReference type="PANTHER" id="PTHR30221:SF1">
    <property type="entry name" value="SMALL-CONDUCTANCE MECHANOSENSITIVE CHANNEL"/>
    <property type="match status" value="1"/>
</dbReference>
<dbReference type="InterPro" id="IPR023408">
    <property type="entry name" value="MscS_beta-dom_sf"/>
</dbReference>
<feature type="domain" description="Mechanosensitive ion channel transmembrane helices 2/3" evidence="10">
    <location>
        <begin position="77"/>
        <end position="118"/>
    </location>
</feature>
<name>A0AAW9D8M4_9BACT</name>
<reference evidence="11" key="2">
    <citation type="submission" date="2023-07" db="EMBL/GenBank/DDBJ databases">
        <authorList>
            <person name="Zhang M."/>
            <person name="Zhou G."/>
        </authorList>
    </citation>
    <scope>NUCLEOTIDE SEQUENCE</scope>
    <source>
        <strain evidence="11">BJSY19SF1-2</strain>
    </source>
</reference>
<dbReference type="Gene3D" id="2.30.30.60">
    <property type="match status" value="1"/>
</dbReference>
<dbReference type="SUPFAM" id="SSF50182">
    <property type="entry name" value="Sm-like ribonucleoproteins"/>
    <property type="match status" value="1"/>
</dbReference>
<evidence type="ECO:0000259" key="8">
    <source>
        <dbReference type="Pfam" id="PF00924"/>
    </source>
</evidence>
<feature type="transmembrane region" description="Helical" evidence="7">
    <location>
        <begin position="32"/>
        <end position="50"/>
    </location>
</feature>
<dbReference type="GO" id="GO:0008381">
    <property type="term" value="F:mechanosensitive monoatomic ion channel activity"/>
    <property type="evidence" value="ECO:0007669"/>
    <property type="project" value="InterPro"/>
</dbReference>
<evidence type="ECO:0000256" key="4">
    <source>
        <dbReference type="ARBA" id="ARBA00022692"/>
    </source>
</evidence>
<dbReference type="SUPFAM" id="SSF82689">
    <property type="entry name" value="Mechanosensitive channel protein MscS (YggB), C-terminal domain"/>
    <property type="match status" value="1"/>
</dbReference>
<keyword evidence="3" id="KW-1003">Cell membrane</keyword>
<dbReference type="InterPro" id="IPR011014">
    <property type="entry name" value="MscS_channel_TM-2"/>
</dbReference>
<comment type="subcellular location">
    <subcellularLocation>
        <location evidence="1">Cell membrane</location>
        <topology evidence="1">Multi-pass membrane protein</topology>
    </subcellularLocation>
</comment>
<dbReference type="Proteomes" id="UP001283691">
    <property type="component" value="Unassembled WGS sequence"/>
</dbReference>
<dbReference type="PANTHER" id="PTHR30221">
    <property type="entry name" value="SMALL-CONDUCTANCE MECHANOSENSITIVE CHANNEL"/>
    <property type="match status" value="1"/>
</dbReference>
<dbReference type="PROSITE" id="PS01246">
    <property type="entry name" value="UPF0003"/>
    <property type="match status" value="1"/>
</dbReference>
<evidence type="ECO:0000256" key="5">
    <source>
        <dbReference type="ARBA" id="ARBA00022989"/>
    </source>
</evidence>
<comment type="similarity">
    <text evidence="2">Belongs to the MscS (TC 1.A.23) family.</text>
</comment>